<dbReference type="GeneID" id="54555516"/>
<sequence>MLDADDFASVFPDDIAYDNELIEEIQENKKSLGGRTFFERLLELLQIKSVRRAYPPPTPSHLEKLHEAIVSAPIAQHYKHSLLFYLLKDLDGAYEGETELSTTFARRVQLAPRFWTFVEGLWALDHLDCRTAVARLTHPSIIPTFPDEIMLVLLSRAAAGQQGRRRGVGATAREGREREREGEDVSVLPLAYYDCANPPLVGQQIKVEFVRYLAARSVTETFYWIRARPEQEQRVLLEVLVKETLDRHAWDEEEEAGEGQDGAATYSREERAVELVGLPFTEEEEEWVESYLTEGKGRTLRGAADTVQMRRIATGRLEKVVAEGMAKGRKYEQVNWEVLRDGIKRGLGPRGELEGMGLSA</sequence>
<evidence type="ECO:0000256" key="1">
    <source>
        <dbReference type="ARBA" id="ARBA00004123"/>
    </source>
</evidence>
<proteinExistence type="predicted"/>
<dbReference type="RefSeq" id="XP_033655930.1">
    <property type="nucleotide sequence ID" value="XM_033802341.1"/>
</dbReference>
<gene>
    <name evidence="4" type="ORF">EI97DRAFT_492868</name>
</gene>
<accession>A0A6A6JP40</accession>
<evidence type="ECO:0000256" key="2">
    <source>
        <dbReference type="ARBA" id="ARBA00023242"/>
    </source>
</evidence>
<dbReference type="AlphaFoldDB" id="A0A6A6JP40"/>
<dbReference type="Pfam" id="PF13934">
    <property type="entry name" value="ELYS"/>
    <property type="match status" value="1"/>
</dbReference>
<evidence type="ECO:0000313" key="4">
    <source>
        <dbReference type="EMBL" id="KAF2278391.1"/>
    </source>
</evidence>
<feature type="domain" description="ELYS-like" evidence="3">
    <location>
        <begin position="36"/>
        <end position="295"/>
    </location>
</feature>
<evidence type="ECO:0000259" key="3">
    <source>
        <dbReference type="Pfam" id="PF13934"/>
    </source>
</evidence>
<protein>
    <recommendedName>
        <fullName evidence="3">ELYS-like domain-containing protein</fullName>
    </recommendedName>
</protein>
<organism evidence="4 5">
    <name type="scientific">Westerdykella ornata</name>
    <dbReference type="NCBI Taxonomy" id="318751"/>
    <lineage>
        <taxon>Eukaryota</taxon>
        <taxon>Fungi</taxon>
        <taxon>Dikarya</taxon>
        <taxon>Ascomycota</taxon>
        <taxon>Pezizomycotina</taxon>
        <taxon>Dothideomycetes</taxon>
        <taxon>Pleosporomycetidae</taxon>
        <taxon>Pleosporales</taxon>
        <taxon>Sporormiaceae</taxon>
        <taxon>Westerdykella</taxon>
    </lineage>
</organism>
<comment type="subcellular location">
    <subcellularLocation>
        <location evidence="1">Nucleus</location>
    </subcellularLocation>
</comment>
<keyword evidence="5" id="KW-1185">Reference proteome</keyword>
<dbReference type="GO" id="GO:0005634">
    <property type="term" value="C:nucleus"/>
    <property type="evidence" value="ECO:0007669"/>
    <property type="project" value="UniProtKB-SubCell"/>
</dbReference>
<name>A0A6A6JP40_WESOR</name>
<dbReference type="OrthoDB" id="20729at2759"/>
<dbReference type="Proteomes" id="UP000800097">
    <property type="component" value="Unassembled WGS sequence"/>
</dbReference>
<evidence type="ECO:0000313" key="5">
    <source>
        <dbReference type="Proteomes" id="UP000800097"/>
    </source>
</evidence>
<keyword evidence="2" id="KW-0539">Nucleus</keyword>
<dbReference type="EMBL" id="ML986488">
    <property type="protein sequence ID" value="KAF2278391.1"/>
    <property type="molecule type" value="Genomic_DNA"/>
</dbReference>
<dbReference type="InterPro" id="IPR025151">
    <property type="entry name" value="ELYS_dom"/>
</dbReference>
<reference evidence="4" key="1">
    <citation type="journal article" date="2020" name="Stud. Mycol.">
        <title>101 Dothideomycetes genomes: a test case for predicting lifestyles and emergence of pathogens.</title>
        <authorList>
            <person name="Haridas S."/>
            <person name="Albert R."/>
            <person name="Binder M."/>
            <person name="Bloem J."/>
            <person name="Labutti K."/>
            <person name="Salamov A."/>
            <person name="Andreopoulos B."/>
            <person name="Baker S."/>
            <person name="Barry K."/>
            <person name="Bills G."/>
            <person name="Bluhm B."/>
            <person name="Cannon C."/>
            <person name="Castanera R."/>
            <person name="Culley D."/>
            <person name="Daum C."/>
            <person name="Ezra D."/>
            <person name="Gonzalez J."/>
            <person name="Henrissat B."/>
            <person name="Kuo A."/>
            <person name="Liang C."/>
            <person name="Lipzen A."/>
            <person name="Lutzoni F."/>
            <person name="Magnuson J."/>
            <person name="Mondo S."/>
            <person name="Nolan M."/>
            <person name="Ohm R."/>
            <person name="Pangilinan J."/>
            <person name="Park H.-J."/>
            <person name="Ramirez L."/>
            <person name="Alfaro M."/>
            <person name="Sun H."/>
            <person name="Tritt A."/>
            <person name="Yoshinaga Y."/>
            <person name="Zwiers L.-H."/>
            <person name="Turgeon B."/>
            <person name="Goodwin S."/>
            <person name="Spatafora J."/>
            <person name="Crous P."/>
            <person name="Grigoriev I."/>
        </authorList>
    </citation>
    <scope>NUCLEOTIDE SEQUENCE</scope>
    <source>
        <strain evidence="4">CBS 379.55</strain>
    </source>
</reference>